<keyword evidence="4" id="KW-0812">Transmembrane</keyword>
<dbReference type="PANTHER" id="PTHR43065">
    <property type="entry name" value="SENSOR HISTIDINE KINASE"/>
    <property type="match status" value="1"/>
</dbReference>
<comment type="catalytic activity">
    <reaction evidence="1">
        <text>ATP + protein L-histidine = ADP + protein N-phospho-L-histidine.</text>
        <dbReference type="EC" id="2.7.13.3"/>
    </reaction>
</comment>
<dbReference type="SUPFAM" id="SSF47384">
    <property type="entry name" value="Homodimeric domain of signal transducing histidine kinase"/>
    <property type="match status" value="1"/>
</dbReference>
<keyword evidence="6" id="KW-0547">Nucleotide-binding</keyword>
<protein>
    <recommendedName>
        <fullName evidence="2">histidine kinase</fullName>
        <ecNumber evidence="2">2.7.13.3</ecNumber>
    </recommendedName>
</protein>
<dbReference type="CDD" id="cd12915">
    <property type="entry name" value="PDC2_DGC_like"/>
    <property type="match status" value="1"/>
</dbReference>
<dbReference type="InterPro" id="IPR003661">
    <property type="entry name" value="HisK_dim/P_dom"/>
</dbReference>
<evidence type="ECO:0000256" key="1">
    <source>
        <dbReference type="ARBA" id="ARBA00000085"/>
    </source>
</evidence>
<evidence type="ECO:0000259" key="5">
    <source>
        <dbReference type="PROSITE" id="PS50109"/>
    </source>
</evidence>
<dbReference type="PROSITE" id="PS50109">
    <property type="entry name" value="HIS_KIN"/>
    <property type="match status" value="1"/>
</dbReference>
<reference evidence="6 7" key="1">
    <citation type="submission" date="2022-04" db="EMBL/GenBank/DDBJ databases">
        <authorList>
            <person name="Grouzdev D.S."/>
            <person name="Pantiukh K.S."/>
            <person name="Krutkina M.S."/>
        </authorList>
    </citation>
    <scope>NUCLEOTIDE SEQUENCE [LARGE SCALE GENOMIC DNA]</scope>
    <source>
        <strain evidence="6 7">Jip08</strain>
    </source>
</reference>
<dbReference type="PANTHER" id="PTHR43065:SF42">
    <property type="entry name" value="TWO-COMPONENT SENSOR PPRA"/>
    <property type="match status" value="1"/>
</dbReference>
<evidence type="ECO:0000313" key="7">
    <source>
        <dbReference type="Proteomes" id="UP001202867"/>
    </source>
</evidence>
<dbReference type="CDD" id="cd12914">
    <property type="entry name" value="PDC1_DGC_like"/>
    <property type="match status" value="1"/>
</dbReference>
<dbReference type="EMBL" id="JALKCG010000002">
    <property type="protein sequence ID" value="MCK0207885.1"/>
    <property type="molecule type" value="Genomic_DNA"/>
</dbReference>
<dbReference type="Proteomes" id="UP001202867">
    <property type="component" value="Unassembled WGS sequence"/>
</dbReference>
<dbReference type="RefSeq" id="WP_247199882.1">
    <property type="nucleotide sequence ID" value="NZ_JALKCG010000002.1"/>
</dbReference>
<accession>A0ABT0DKT0</accession>
<keyword evidence="4" id="KW-1133">Transmembrane helix</keyword>
<dbReference type="SMART" id="SM00388">
    <property type="entry name" value="HisKA"/>
    <property type="match status" value="1"/>
</dbReference>
<proteinExistence type="predicted"/>
<dbReference type="InterPro" id="IPR004358">
    <property type="entry name" value="Sig_transdc_His_kin-like_C"/>
</dbReference>
<keyword evidence="6" id="KW-0067">ATP-binding</keyword>
<dbReference type="Gene3D" id="1.10.287.130">
    <property type="match status" value="1"/>
</dbReference>
<dbReference type="SMART" id="SM00387">
    <property type="entry name" value="HATPase_c"/>
    <property type="match status" value="1"/>
</dbReference>
<dbReference type="InterPro" id="IPR036097">
    <property type="entry name" value="HisK_dim/P_sf"/>
</dbReference>
<keyword evidence="4" id="KW-0472">Membrane</keyword>
<dbReference type="Pfam" id="PF00512">
    <property type="entry name" value="HisKA"/>
    <property type="match status" value="1"/>
</dbReference>
<dbReference type="InterPro" id="IPR003594">
    <property type="entry name" value="HATPase_dom"/>
</dbReference>
<keyword evidence="7" id="KW-1185">Reference proteome</keyword>
<dbReference type="CDD" id="cd00082">
    <property type="entry name" value="HisKA"/>
    <property type="match status" value="1"/>
</dbReference>
<dbReference type="GO" id="GO:0005524">
    <property type="term" value="F:ATP binding"/>
    <property type="evidence" value="ECO:0007669"/>
    <property type="project" value="UniProtKB-KW"/>
</dbReference>
<dbReference type="Pfam" id="PF02518">
    <property type="entry name" value="HATPase_c"/>
    <property type="match status" value="1"/>
</dbReference>
<dbReference type="SUPFAM" id="SSF55874">
    <property type="entry name" value="ATPase domain of HSP90 chaperone/DNA topoisomerase II/histidine kinase"/>
    <property type="match status" value="1"/>
</dbReference>
<evidence type="ECO:0000313" key="6">
    <source>
        <dbReference type="EMBL" id="MCK0207885.1"/>
    </source>
</evidence>
<feature type="domain" description="Histidine kinase" evidence="5">
    <location>
        <begin position="477"/>
        <end position="699"/>
    </location>
</feature>
<dbReference type="PRINTS" id="PR00344">
    <property type="entry name" value="BCTRLSENSOR"/>
</dbReference>
<evidence type="ECO:0000256" key="2">
    <source>
        <dbReference type="ARBA" id="ARBA00012438"/>
    </source>
</evidence>
<evidence type="ECO:0000256" key="4">
    <source>
        <dbReference type="SAM" id="Phobius"/>
    </source>
</evidence>
<dbReference type="InterPro" id="IPR036890">
    <property type="entry name" value="HATPase_C_sf"/>
</dbReference>
<dbReference type="Gene3D" id="3.30.565.10">
    <property type="entry name" value="Histidine kinase-like ATPase, C-terminal domain"/>
    <property type="match status" value="1"/>
</dbReference>
<keyword evidence="3" id="KW-0597">Phosphoprotein</keyword>
<dbReference type="Gene3D" id="3.30.450.20">
    <property type="entry name" value="PAS domain"/>
    <property type="match status" value="2"/>
</dbReference>
<feature type="transmembrane region" description="Helical" evidence="4">
    <location>
        <begin position="303"/>
        <end position="326"/>
    </location>
</feature>
<dbReference type="InterPro" id="IPR005467">
    <property type="entry name" value="His_kinase_dom"/>
</dbReference>
<dbReference type="EC" id="2.7.13.3" evidence="2"/>
<comment type="caution">
    <text evidence="6">The sequence shown here is derived from an EMBL/GenBank/DDBJ whole genome shotgun (WGS) entry which is preliminary data.</text>
</comment>
<reference evidence="7" key="2">
    <citation type="submission" date="2023-07" db="EMBL/GenBank/DDBJ databases">
        <title>Ancylobacter moscoviensis sp. nov., facultatively methylotrophic bacteria from activated sludge and the reclassification of Starkeya novella (Starkey 1934) Kelly et al. 2000 as Ancylobacter novellus comb. nov., Starkeya koreensis Im et al. 2006 as Ancylobacter koreensis comb.nov., Angulomicrobium tetraedrale Vasil'eva et al. 1986 as Ancylobacter tetraedralis comb. nov., Angulomicrobium amanitiforme Fritz et al. 2004 as Ancylobacter amanitiformis comb. nov. and Methylorhabdus multivorans Doronina et al. 1996 as Ancylobacter multivorans comb. nov. and emended description of the genus Ancylobacter.</title>
        <authorList>
            <person name="Doronina N."/>
            <person name="Chemodurova A."/>
            <person name="Grouzdev D."/>
            <person name="Koziaeva V."/>
            <person name="Shi W."/>
            <person name="Wu L."/>
            <person name="Kaparullina E."/>
        </authorList>
    </citation>
    <scope>NUCLEOTIDE SEQUENCE [LARGE SCALE GENOMIC DNA]</scope>
    <source>
        <strain evidence="7">Jip08</strain>
    </source>
</reference>
<sequence length="709" mass="76516">MNMPGIRPDSPSLAGEAGEMPWPARPHRMLIALLCLLAFALPTAVAYVTLQMHERHEQNLAVAGSRKLALALASSFDRTVDAIDTVLNAVPVAIADQPPDEIYLYLREAKLPAGVIQLSFIDRNGLFIASNLSPPGKTLDLSDREHIRAHLRDDPSDRGVLLSKPVKGRISGTWSIQFSRALRKEDGTLIGLVVASYEISSFINFYEQLRPDGAGFVALIGDDGAVRASAPGFDQLTGLAATGILPPPAAGPGTPAMPPEGTMSGVDDKGIRRTGHYVHSSRYPFFVLVATDDAAVLDQSRNFSLGIIAMAVVLGLTLLAFASFGMRYWKLQSAYRVKALQAFARQREAHVLQAISRVPGITVLHVERGQTTRIGDGQQGELPDLIAERVATPEFLTRLNGDDSSVSIEHFSGAEQEFEVEVVVARLDEERGHGAEARRSEIPTAVVFAVDETAKRMEEHKLYQMSKMASLGELVTGLAHEINQPLGVIRLAANNALGGLRKGLPIEHTSEKLERIIRQVDRMKAIIDHMRIFGRRSARIPDPSSARAAIAGTTQVLGTDMKLDGIELATEDGDDARLDCAQEQLEQVLVNLVLNARDAIRERRRQDADLAGRIEIALNRTSIDGRPHARLTVTDNGGGIPQAVLDKIFQPFFTTKPPGKGTGLGLSVSFGIIRDYGGTISGANVGDGAQFTILLPEAAAKPAIMAESA</sequence>
<gene>
    <name evidence="6" type="ORF">MWN33_07545</name>
</gene>
<name>A0ABT0DKT0_9HYPH</name>
<organism evidence="6 7">
    <name type="scientific">Ancylobacter koreensis</name>
    <dbReference type="NCBI Taxonomy" id="266121"/>
    <lineage>
        <taxon>Bacteria</taxon>
        <taxon>Pseudomonadati</taxon>
        <taxon>Pseudomonadota</taxon>
        <taxon>Alphaproteobacteria</taxon>
        <taxon>Hyphomicrobiales</taxon>
        <taxon>Xanthobacteraceae</taxon>
        <taxon>Ancylobacter</taxon>
    </lineage>
</organism>
<evidence type="ECO:0000256" key="3">
    <source>
        <dbReference type="ARBA" id="ARBA00022553"/>
    </source>
</evidence>